<dbReference type="RefSeq" id="WP_343892092.1">
    <property type="nucleotide sequence ID" value="NZ_BAAAEH010000050.1"/>
</dbReference>
<accession>A0ABU9Y775</accession>
<protein>
    <submittedName>
        <fullName evidence="1">Uncharacterized protein</fullName>
    </submittedName>
</protein>
<dbReference type="Proteomes" id="UP001419910">
    <property type="component" value="Unassembled WGS sequence"/>
</dbReference>
<name>A0ABU9Y775_9SPHN</name>
<organism evidence="1 2">
    <name type="scientific">Sphingomonas oligophenolica</name>
    <dbReference type="NCBI Taxonomy" id="301154"/>
    <lineage>
        <taxon>Bacteria</taxon>
        <taxon>Pseudomonadati</taxon>
        <taxon>Pseudomonadota</taxon>
        <taxon>Alphaproteobacteria</taxon>
        <taxon>Sphingomonadales</taxon>
        <taxon>Sphingomonadaceae</taxon>
        <taxon>Sphingomonas</taxon>
    </lineage>
</organism>
<evidence type="ECO:0000313" key="2">
    <source>
        <dbReference type="Proteomes" id="UP001419910"/>
    </source>
</evidence>
<reference evidence="1 2" key="1">
    <citation type="submission" date="2024-05" db="EMBL/GenBank/DDBJ databases">
        <authorList>
            <person name="Liu Q."/>
            <person name="Xin Y.-H."/>
        </authorList>
    </citation>
    <scope>NUCLEOTIDE SEQUENCE [LARGE SCALE GENOMIC DNA]</scope>
    <source>
        <strain evidence="1 2">CGMCC 1.10181</strain>
    </source>
</reference>
<evidence type="ECO:0000313" key="1">
    <source>
        <dbReference type="EMBL" id="MEN2791658.1"/>
    </source>
</evidence>
<dbReference type="EMBL" id="JBDIME010000019">
    <property type="protein sequence ID" value="MEN2791658.1"/>
    <property type="molecule type" value="Genomic_DNA"/>
</dbReference>
<sequence length="112" mass="11723">MTIRVLLGATTAMVRSALHGALSECEDIELVQPSAFDAAPDDIDVVVLHQVALGDCDPALRAITGAPRIGVVAIGDDGIAGNLYRVDREGWRFTPAGQHGLADAIRAVARAH</sequence>
<gene>
    <name evidence="1" type="ORF">ABC974_18655</name>
</gene>
<proteinExistence type="predicted"/>
<comment type="caution">
    <text evidence="1">The sequence shown here is derived from an EMBL/GenBank/DDBJ whole genome shotgun (WGS) entry which is preliminary data.</text>
</comment>
<keyword evidence="2" id="KW-1185">Reference proteome</keyword>